<comment type="caution">
    <text evidence="4">The sequence shown here is derived from an EMBL/GenBank/DDBJ whole genome shotgun (WGS) entry which is preliminary data.</text>
</comment>
<organism evidence="4 5">
    <name type="scientific">Aureococcus anophagefferens</name>
    <name type="common">Harmful bloom alga</name>
    <dbReference type="NCBI Taxonomy" id="44056"/>
    <lineage>
        <taxon>Eukaryota</taxon>
        <taxon>Sar</taxon>
        <taxon>Stramenopiles</taxon>
        <taxon>Ochrophyta</taxon>
        <taxon>Pelagophyceae</taxon>
        <taxon>Pelagomonadales</taxon>
        <taxon>Pelagomonadaceae</taxon>
        <taxon>Aureococcus</taxon>
    </lineage>
</organism>
<evidence type="ECO:0000313" key="5">
    <source>
        <dbReference type="Proteomes" id="UP001363151"/>
    </source>
</evidence>
<proteinExistence type="predicted"/>
<dbReference type="PRINTS" id="PR00195">
    <property type="entry name" value="DYNAMIN"/>
</dbReference>
<keyword evidence="1" id="KW-0175">Coiled coil</keyword>
<evidence type="ECO:0000256" key="2">
    <source>
        <dbReference type="SAM" id="MobiDB-lite"/>
    </source>
</evidence>
<dbReference type="InterPro" id="IPR001401">
    <property type="entry name" value="Dynamin_GTPase"/>
</dbReference>
<dbReference type="InterPro" id="IPR045063">
    <property type="entry name" value="Dynamin_N"/>
</dbReference>
<accession>A0ABR1G373</accession>
<dbReference type="Gene3D" id="3.40.50.300">
    <property type="entry name" value="P-loop containing nucleotide triphosphate hydrolases"/>
    <property type="match status" value="1"/>
</dbReference>
<keyword evidence="5" id="KW-1185">Reference proteome</keyword>
<protein>
    <submittedName>
        <fullName evidence="4">Histone H2A-K13 ubiquitination</fullName>
    </submittedName>
</protein>
<feature type="region of interest" description="Disordered" evidence="2">
    <location>
        <begin position="1176"/>
        <end position="1196"/>
    </location>
</feature>
<feature type="coiled-coil region" evidence="1">
    <location>
        <begin position="1315"/>
        <end position="1342"/>
    </location>
</feature>
<feature type="compositionally biased region" description="Basic and acidic residues" evidence="2">
    <location>
        <begin position="1177"/>
        <end position="1187"/>
    </location>
</feature>
<name>A0ABR1G373_AURAN</name>
<sequence>MELPRPGIFAVTLVAFCGVFGVVRHARRAAPTVALSADARPYEWGSPNSVKLFKRTHASTHPQRDGWFLSHYIGVEQTAAEFWSNGSQYSSKIYSGSADKKGLLYETARRSRERELLRGARAMFVAYVNNPLNGHVFAVHGARLKDDLRETYFSRNVDDDLHACPGAAKVAFSRASASRTADGRRRRDARARSTPRGLALLPWNFTANRRDQCAVLEATLPTGKLVKSGTLGDDQAYASLRFVESGTPDDGSIFAEGASGLCVELHGVFNYTAFDPEPLGSLNFCAADSTWPPGLSARAACSKRPSEQAQGVMWSVLAQMTSDRDASATGRLAGHGSREVECDRRQAVREDGAAVRVDVRELVEAGAQADLAVLRPLLLARRRRRRTPRRNVQRQARRDDLEQRAGARRDLQRVARDVVGEDDEKRLEDRDAIAQGAGVVLLAGDVRRRIGDVRRHVLETTYEAYNSLHSLANTYKKPFDVPSVVVIGAQSSGKSALVEALMGFQFNEVGGGTRTRRPIALQMHYNAACDEPACYIMDERFSGGEPVDGGAPFERRATLAEARRFIEEENRRLERDQHRSFEAREIVMRVEYRHCPNLVLVDTPGLVGGGGDVFGDDFGEESHESPHARGMKRQAREAYELALGKARARNAVLLCVDDGNDWKLGSIARRLCADADPTLSRTVVVSTKLDTKLVQFGSGRDVASFLRAKVLHDLHPRLLAGPFFTSVPCGRVAGAISPGGDAWDPQGGAPENQPWDLDDEGFYEDDGVAFRGDAEFRAATARASRADRSLVKSKVGFEFFDKAAPQLGVGALRQFLERHVELQYRSNVARVVPLLRQERLRTEAALEATDIELDALTPEKLRRSAETIADKFCRSLSAAVAGSVSAPPDVYGERLADERLNGGAFQAPAESAADQEGLFDDPDRARVMRGGFGLNPRAPRRPTSRSAFATATAPGLASTPGSFHQPPPPGPGDASMQLTLSQTALDGAVGHADANLYGGAQYRRALREFALAVRHLSLPSVDGDEIANALGVGDAHDGADFVRASCVIAVDKARRSFEPQLQTLAERVSHVMRRLPPVIECMMEAQPGRAFGTSGPRSGRKGDVVLTGDASGPYDGVMQLIASIYDTYVHELADRAVARCKDDLEAMTRFVTWDLASSSDAKSAVKAALEPTPDLARALDDLDGDPRPKKKRRSKANKWFSAKDEVAVEASVLDDWKRSVADEDSDVALSSDELVEALAQPRGALSPVATPTEIVGSLVRRIAAAWREHFARTVAVKFNCFFLMPFVDDFPLYLREKLDDHVHTPENGGDGAFALFDVARARAALEKRRDDLRNELAANAKLHDTFDAIQRACAETAPSP</sequence>
<dbReference type="InterPro" id="IPR022812">
    <property type="entry name" value="Dynamin"/>
</dbReference>
<dbReference type="PANTHER" id="PTHR11566">
    <property type="entry name" value="DYNAMIN"/>
    <property type="match status" value="1"/>
</dbReference>
<dbReference type="SUPFAM" id="SSF52540">
    <property type="entry name" value="P-loop containing nucleoside triphosphate hydrolases"/>
    <property type="match status" value="1"/>
</dbReference>
<evidence type="ECO:0000259" key="3">
    <source>
        <dbReference type="PROSITE" id="PS51718"/>
    </source>
</evidence>
<dbReference type="SMART" id="SM00053">
    <property type="entry name" value="DYNc"/>
    <property type="match status" value="1"/>
</dbReference>
<feature type="compositionally biased region" description="Basic and acidic residues" evidence="2">
    <location>
        <begin position="396"/>
        <end position="405"/>
    </location>
</feature>
<feature type="domain" description="Dynamin-type G" evidence="3">
    <location>
        <begin position="478"/>
        <end position="829"/>
    </location>
</feature>
<evidence type="ECO:0000256" key="1">
    <source>
        <dbReference type="SAM" id="Coils"/>
    </source>
</evidence>
<dbReference type="Pfam" id="PF00350">
    <property type="entry name" value="Dynamin_N"/>
    <property type="match status" value="1"/>
</dbReference>
<reference evidence="4 5" key="1">
    <citation type="submission" date="2024-03" db="EMBL/GenBank/DDBJ databases">
        <title>Aureococcus anophagefferens CCMP1851 and Kratosvirus quantuckense: Draft genome of a second virus-susceptible host strain in the model system.</title>
        <authorList>
            <person name="Chase E."/>
            <person name="Truchon A.R."/>
            <person name="Schepens W."/>
            <person name="Wilhelm S.W."/>
        </authorList>
    </citation>
    <scope>NUCLEOTIDE SEQUENCE [LARGE SCALE GENOMIC DNA]</scope>
    <source>
        <strain evidence="4 5">CCMP1851</strain>
    </source>
</reference>
<feature type="region of interest" description="Disordered" evidence="2">
    <location>
        <begin position="385"/>
        <end position="405"/>
    </location>
</feature>
<dbReference type="Proteomes" id="UP001363151">
    <property type="component" value="Unassembled WGS sequence"/>
</dbReference>
<dbReference type="InterPro" id="IPR027417">
    <property type="entry name" value="P-loop_NTPase"/>
</dbReference>
<gene>
    <name evidence="4" type="primary">ARC5</name>
    <name evidence="4" type="ORF">SO694_00122048</name>
</gene>
<dbReference type="PROSITE" id="PS51718">
    <property type="entry name" value="G_DYNAMIN_2"/>
    <property type="match status" value="1"/>
</dbReference>
<dbReference type="InterPro" id="IPR030381">
    <property type="entry name" value="G_DYNAMIN_dom"/>
</dbReference>
<dbReference type="EMBL" id="JBBJCI010000127">
    <property type="protein sequence ID" value="KAK7247776.1"/>
    <property type="molecule type" value="Genomic_DNA"/>
</dbReference>
<evidence type="ECO:0000313" key="4">
    <source>
        <dbReference type="EMBL" id="KAK7247776.1"/>
    </source>
</evidence>
<dbReference type="PANTHER" id="PTHR11566:SF78">
    <property type="entry name" value="DYNAMIN-LIKE PROTEIN ARC5"/>
    <property type="match status" value="1"/>
</dbReference>
<feature type="region of interest" description="Disordered" evidence="2">
    <location>
        <begin position="931"/>
        <end position="976"/>
    </location>
</feature>